<comment type="caution">
    <text evidence="1">The sequence shown here is derived from an EMBL/GenBank/DDBJ whole genome shotgun (WGS) entry which is preliminary data.</text>
</comment>
<dbReference type="AlphaFoldDB" id="A0AAD5G6F8"/>
<name>A0AAD5G6F8_AMBAR</name>
<keyword evidence="2" id="KW-1185">Reference proteome</keyword>
<dbReference type="PANTHER" id="PTHR35137">
    <property type="entry name" value="CHROMOPHORE LYASE CRL, CHLOROPLASTIC"/>
    <property type="match status" value="1"/>
</dbReference>
<organism evidence="1 2">
    <name type="scientific">Ambrosia artemisiifolia</name>
    <name type="common">Common ragweed</name>
    <dbReference type="NCBI Taxonomy" id="4212"/>
    <lineage>
        <taxon>Eukaryota</taxon>
        <taxon>Viridiplantae</taxon>
        <taxon>Streptophyta</taxon>
        <taxon>Embryophyta</taxon>
        <taxon>Tracheophyta</taxon>
        <taxon>Spermatophyta</taxon>
        <taxon>Magnoliopsida</taxon>
        <taxon>eudicotyledons</taxon>
        <taxon>Gunneridae</taxon>
        <taxon>Pentapetalae</taxon>
        <taxon>asterids</taxon>
        <taxon>campanulids</taxon>
        <taxon>Asterales</taxon>
        <taxon>Asteraceae</taxon>
        <taxon>Asteroideae</taxon>
        <taxon>Heliantheae alliance</taxon>
        <taxon>Heliantheae</taxon>
        <taxon>Ambrosia</taxon>
    </lineage>
</organism>
<dbReference type="GO" id="GO:0016829">
    <property type="term" value="F:lyase activity"/>
    <property type="evidence" value="ECO:0007669"/>
    <property type="project" value="InterPro"/>
</dbReference>
<protein>
    <submittedName>
        <fullName evidence="1">Uncharacterized protein</fullName>
    </submittedName>
</protein>
<reference evidence="1" key="1">
    <citation type="submission" date="2022-06" db="EMBL/GenBank/DDBJ databases">
        <title>Uncovering the hologenomic basis of an extraordinary plant invasion.</title>
        <authorList>
            <person name="Bieker V.C."/>
            <person name="Martin M.D."/>
            <person name="Gilbert T."/>
            <person name="Hodgins K."/>
            <person name="Battlay P."/>
            <person name="Petersen B."/>
            <person name="Wilson J."/>
        </authorList>
    </citation>
    <scope>NUCLEOTIDE SEQUENCE</scope>
    <source>
        <strain evidence="1">AA19_3_7</strain>
        <tissue evidence="1">Leaf</tissue>
    </source>
</reference>
<dbReference type="PANTHER" id="PTHR35137:SF1">
    <property type="entry name" value="CHROMOPHORE LYASE CRL, CHLOROPLASTIC"/>
    <property type="match status" value="1"/>
</dbReference>
<accession>A0AAD5G6F8</accession>
<dbReference type="InterPro" id="IPR010404">
    <property type="entry name" value="CpcT/CpeT"/>
</dbReference>
<dbReference type="Pfam" id="PF06206">
    <property type="entry name" value="CpeT"/>
    <property type="match status" value="1"/>
</dbReference>
<dbReference type="EMBL" id="JAMZMK010010802">
    <property type="protein sequence ID" value="KAI7730329.1"/>
    <property type="molecule type" value="Genomic_DNA"/>
</dbReference>
<proteinExistence type="predicted"/>
<evidence type="ECO:0000313" key="2">
    <source>
        <dbReference type="Proteomes" id="UP001206925"/>
    </source>
</evidence>
<evidence type="ECO:0000313" key="1">
    <source>
        <dbReference type="EMBL" id="KAI7730329.1"/>
    </source>
</evidence>
<sequence>MIANLAEEAKIASEGVKAPSCHALLSVCKSLVAGADSLQRFCTVKPYPKEMKCDVELSTYDIRDAEEYKNFCDRPRDQRSLLEEVIEGFCPVKLSSDWLSKPDDAFKVGDIVDVKLIESG</sequence>
<gene>
    <name evidence="1" type="ORF">M8C21_027975</name>
</gene>
<dbReference type="Proteomes" id="UP001206925">
    <property type="component" value="Unassembled WGS sequence"/>
</dbReference>